<organism evidence="2 3">
    <name type="scientific">Effrenium voratum</name>
    <dbReference type="NCBI Taxonomy" id="2562239"/>
    <lineage>
        <taxon>Eukaryota</taxon>
        <taxon>Sar</taxon>
        <taxon>Alveolata</taxon>
        <taxon>Dinophyceae</taxon>
        <taxon>Suessiales</taxon>
        <taxon>Symbiodiniaceae</taxon>
        <taxon>Effrenium</taxon>
    </lineage>
</organism>
<dbReference type="AlphaFoldDB" id="A0AA36IM83"/>
<gene>
    <name evidence="2" type="ORF">EVOR1521_LOCUS15627</name>
</gene>
<evidence type="ECO:0000256" key="1">
    <source>
        <dbReference type="SAM" id="MobiDB-lite"/>
    </source>
</evidence>
<keyword evidence="3" id="KW-1185">Reference proteome</keyword>
<sequence>MTDTAPKPSLASKEESEETPSESVALSLNTKPEEPEPRVEVSPETFREVAYAVLVDELKKWGSPAQYLQKTYPTPESQLEFKELLLEHFPKSPGIDYHSSSELPSNMTDLMALHLSDLGFFARSSTKPAPFLHTSISLLDEYLTNSFLTEQDPVLLAQGPSTSPTPDPFWSIYVKGAARSCTALFLAAQCIKRGWKLAVLRPNLQQSLLVVHARRGFMPTDREAVALENARLSSRGAIRKSHCVLTWLGKLSLLREQGLSAENTLKVWNQSCTKESALTGSRRVALLQLLGMPKAAADLLLEHVSLFGDRTAFMEDAFASKRLGVGAMPRSGSKAWNMRLQVTEAGQMLFLRYIHSQHLKRLPGTRAKRSKDDLEEAISMAQLLVSLTDDLTAQMPIASVDAQVFERFVEGDTNLDLELQSALSEKRADFDHGDITIFRELVNEHATSTDRKRQALGMPTSSIAAAQLERQEFDIAMSTLKRDCDAYRIWLTQSRDREAAAYFAELQHQKQRKQKAKDIAKEMGQPSSALWTMQLTKLGKPAACYQEIEGAIKNIMKREQFTSKDQVLSLVVLNWAAPSTFSSEQQACQASLAGALVNDGSGIGAVLTPVYFHKKGALFKVEEAANKQLAGANLNQDHRFALPFQGRNDKREKRTLVQPGRFLVPMEEESYQKVMDIWRTAPLLRKPLAEESVLLATRDMLRPAAAIADKL</sequence>
<name>A0AA36IM83_9DINO</name>
<reference evidence="2" key="1">
    <citation type="submission" date="2023-08" db="EMBL/GenBank/DDBJ databases">
        <authorList>
            <person name="Chen Y."/>
            <person name="Shah S."/>
            <person name="Dougan E. K."/>
            <person name="Thang M."/>
            <person name="Chan C."/>
        </authorList>
    </citation>
    <scope>NUCLEOTIDE SEQUENCE</scope>
</reference>
<dbReference type="Proteomes" id="UP001178507">
    <property type="component" value="Unassembled WGS sequence"/>
</dbReference>
<evidence type="ECO:0000313" key="2">
    <source>
        <dbReference type="EMBL" id="CAJ1390130.1"/>
    </source>
</evidence>
<proteinExistence type="predicted"/>
<protein>
    <submittedName>
        <fullName evidence="2">Uncharacterized protein</fullName>
    </submittedName>
</protein>
<evidence type="ECO:0000313" key="3">
    <source>
        <dbReference type="Proteomes" id="UP001178507"/>
    </source>
</evidence>
<feature type="compositionally biased region" description="Basic and acidic residues" evidence="1">
    <location>
        <begin position="31"/>
        <end position="43"/>
    </location>
</feature>
<accession>A0AA36IM83</accession>
<comment type="caution">
    <text evidence="2">The sequence shown here is derived from an EMBL/GenBank/DDBJ whole genome shotgun (WGS) entry which is preliminary data.</text>
</comment>
<dbReference type="EMBL" id="CAUJNA010002002">
    <property type="protein sequence ID" value="CAJ1390130.1"/>
    <property type="molecule type" value="Genomic_DNA"/>
</dbReference>
<feature type="region of interest" description="Disordered" evidence="1">
    <location>
        <begin position="1"/>
        <end position="43"/>
    </location>
</feature>